<organism evidence="3 4">
    <name type="scientific">Plectonema radiosum NIES-515</name>
    <dbReference type="NCBI Taxonomy" id="2986073"/>
    <lineage>
        <taxon>Bacteria</taxon>
        <taxon>Bacillati</taxon>
        <taxon>Cyanobacteriota</taxon>
        <taxon>Cyanophyceae</taxon>
        <taxon>Oscillatoriophycideae</taxon>
        <taxon>Oscillatoriales</taxon>
        <taxon>Microcoleaceae</taxon>
        <taxon>Plectonema</taxon>
    </lineage>
</organism>
<dbReference type="Proteomes" id="UP001526143">
    <property type="component" value="Unassembled WGS sequence"/>
</dbReference>
<evidence type="ECO:0000313" key="3">
    <source>
        <dbReference type="EMBL" id="MCV3213992.1"/>
    </source>
</evidence>
<dbReference type="RefSeq" id="WP_263745527.1">
    <property type="nucleotide sequence ID" value="NZ_JAOWRF010000158.1"/>
</dbReference>
<dbReference type="EMBL" id="JAOWRF010000158">
    <property type="protein sequence ID" value="MCV3213992.1"/>
    <property type="molecule type" value="Genomic_DNA"/>
</dbReference>
<name>A0ABT3AXZ1_9CYAN</name>
<feature type="transmembrane region" description="Helical" evidence="2">
    <location>
        <begin position="186"/>
        <end position="203"/>
    </location>
</feature>
<dbReference type="Gene3D" id="3.40.50.300">
    <property type="entry name" value="P-loop containing nucleotide triphosphate hydrolases"/>
    <property type="match status" value="1"/>
</dbReference>
<keyword evidence="2" id="KW-0472">Membrane</keyword>
<evidence type="ECO:0000256" key="1">
    <source>
        <dbReference type="SAM" id="MobiDB-lite"/>
    </source>
</evidence>
<sequence length="229" mass="25079">MKEIDSMWFVSRLDETRVTADEKRGIKIISEAFTPKVWEHSVIIFTYANSVGKERYKEALEKRTELIRKEISKYANAEIANNIPSVAVDNTSKTTPDGEEWLGELYTTVFVRMSKRGLLPFLIATADSVKPPGNKSKTDKQSSDNTEEPSRRFYVDYSGSTKEVKKDQKPEINLNNTQKKVIKKKIIDAGIIPTLALGGAAIGSALGPVGAAIGGAVGAAVGLIAWLFG</sequence>
<evidence type="ECO:0000256" key="2">
    <source>
        <dbReference type="SAM" id="Phobius"/>
    </source>
</evidence>
<dbReference type="InterPro" id="IPR027417">
    <property type="entry name" value="P-loop_NTPase"/>
</dbReference>
<keyword evidence="4" id="KW-1185">Reference proteome</keyword>
<accession>A0ABT3AXZ1</accession>
<protein>
    <recommendedName>
        <fullName evidence="5">AIG1-type G domain-containing protein</fullName>
    </recommendedName>
</protein>
<evidence type="ECO:0008006" key="5">
    <source>
        <dbReference type="Google" id="ProtNLM"/>
    </source>
</evidence>
<keyword evidence="2" id="KW-1133">Transmembrane helix</keyword>
<comment type="caution">
    <text evidence="3">The sequence shown here is derived from an EMBL/GenBank/DDBJ whole genome shotgun (WGS) entry which is preliminary data.</text>
</comment>
<proteinExistence type="predicted"/>
<reference evidence="3 4" key="1">
    <citation type="submission" date="2022-10" db="EMBL/GenBank/DDBJ databases">
        <title>Identification of biosynthetic pathway for the production of the potent trypsin inhibitor radiosumin.</title>
        <authorList>
            <person name="Fewer D.P."/>
            <person name="Delbaje E."/>
            <person name="Ouyang X."/>
            <person name="Agostino P.D."/>
            <person name="Wahlsten M."/>
            <person name="Jokela J."/>
            <person name="Permi P."/>
            <person name="Haapaniemi E."/>
            <person name="Koistinen H."/>
        </authorList>
    </citation>
    <scope>NUCLEOTIDE SEQUENCE [LARGE SCALE GENOMIC DNA]</scope>
    <source>
        <strain evidence="3 4">NIES-515</strain>
    </source>
</reference>
<feature type="compositionally biased region" description="Basic and acidic residues" evidence="1">
    <location>
        <begin position="136"/>
        <end position="151"/>
    </location>
</feature>
<feature type="transmembrane region" description="Helical" evidence="2">
    <location>
        <begin position="209"/>
        <end position="228"/>
    </location>
</feature>
<feature type="region of interest" description="Disordered" evidence="1">
    <location>
        <begin position="130"/>
        <end position="151"/>
    </location>
</feature>
<keyword evidence="2" id="KW-0812">Transmembrane</keyword>
<evidence type="ECO:0000313" key="4">
    <source>
        <dbReference type="Proteomes" id="UP001526143"/>
    </source>
</evidence>
<gene>
    <name evidence="3" type="ORF">OGM63_10770</name>
</gene>